<feature type="transmembrane region" description="Helical" evidence="2">
    <location>
        <begin position="423"/>
        <end position="444"/>
    </location>
</feature>
<keyword evidence="4" id="KW-1185">Reference proteome</keyword>
<feature type="transmembrane region" description="Helical" evidence="2">
    <location>
        <begin position="256"/>
        <end position="279"/>
    </location>
</feature>
<feature type="transmembrane region" description="Helical" evidence="2">
    <location>
        <begin position="311"/>
        <end position="327"/>
    </location>
</feature>
<feature type="transmembrane region" description="Helical" evidence="2">
    <location>
        <begin position="202"/>
        <end position="223"/>
    </location>
</feature>
<feature type="transmembrane region" description="Helical" evidence="2">
    <location>
        <begin position="506"/>
        <end position="522"/>
    </location>
</feature>
<evidence type="ECO:0000256" key="1">
    <source>
        <dbReference type="SAM" id="Coils"/>
    </source>
</evidence>
<keyword evidence="1" id="KW-0175">Coiled coil</keyword>
<feature type="transmembrane region" description="Helical" evidence="2">
    <location>
        <begin position="588"/>
        <end position="608"/>
    </location>
</feature>
<dbReference type="Proteomes" id="UP000005435">
    <property type="component" value="Chromosome"/>
</dbReference>
<evidence type="ECO:0000313" key="3">
    <source>
        <dbReference type="EMBL" id="AEV66883.1"/>
    </source>
</evidence>
<feature type="transmembrane region" description="Helical" evidence="2">
    <location>
        <begin position="558"/>
        <end position="576"/>
    </location>
</feature>
<dbReference type="OrthoDB" id="2078443at2"/>
<feature type="transmembrane region" description="Helical" evidence="2">
    <location>
        <begin position="727"/>
        <end position="747"/>
    </location>
</feature>
<feature type="transmembrane region" description="Helical" evidence="2">
    <location>
        <begin position="684"/>
        <end position="707"/>
    </location>
</feature>
<keyword evidence="2" id="KW-0812">Transmembrane</keyword>
<feature type="transmembrane region" description="Helical" evidence="2">
    <location>
        <begin position="285"/>
        <end position="304"/>
    </location>
</feature>
<organism evidence="3 4">
    <name type="scientific">Acetivibrio clariflavus (strain DSM 19732 / NBRC 101661 / EBR45)</name>
    <name type="common">Clostridium clariflavum</name>
    <dbReference type="NCBI Taxonomy" id="720554"/>
    <lineage>
        <taxon>Bacteria</taxon>
        <taxon>Bacillati</taxon>
        <taxon>Bacillota</taxon>
        <taxon>Clostridia</taxon>
        <taxon>Eubacteriales</taxon>
        <taxon>Oscillospiraceae</taxon>
        <taxon>Acetivibrio</taxon>
    </lineage>
</organism>
<feature type="transmembrane region" description="Helical" evidence="2">
    <location>
        <begin position="364"/>
        <end position="382"/>
    </location>
</feature>
<evidence type="ECO:0000313" key="4">
    <source>
        <dbReference type="Proteomes" id="UP000005435"/>
    </source>
</evidence>
<dbReference type="PANTHER" id="PTHR38434">
    <property type="entry name" value="BLL2549 PROTEIN"/>
    <property type="match status" value="1"/>
</dbReference>
<accession>G8M076</accession>
<keyword evidence="2" id="KW-0472">Membrane</keyword>
<dbReference type="AlphaFoldDB" id="G8M076"/>
<feature type="transmembrane region" description="Helical" evidence="2">
    <location>
        <begin position="229"/>
        <end position="249"/>
    </location>
</feature>
<reference evidence="3 4" key="2">
    <citation type="journal article" date="2012" name="Stand. Genomic Sci.">
        <title>Complete Genome Sequence of Clostridium clariflavum DSM 19732.</title>
        <authorList>
            <person name="Izquierdo J.A."/>
            <person name="Goodwin L."/>
            <person name="Davenport K.W."/>
            <person name="Teshima H."/>
            <person name="Bruce D."/>
            <person name="Detter C."/>
            <person name="Tapia R."/>
            <person name="Han S."/>
            <person name="Land M."/>
            <person name="Hauser L."/>
            <person name="Jeffries C.D."/>
            <person name="Han J."/>
            <person name="Pitluck S."/>
            <person name="Nolan M."/>
            <person name="Chen A."/>
            <person name="Huntemann M."/>
            <person name="Mavromatis K."/>
            <person name="Mikhailova N."/>
            <person name="Liolios K."/>
            <person name="Woyke T."/>
            <person name="Lynd L.R."/>
        </authorList>
    </citation>
    <scope>NUCLEOTIDE SEQUENCE [LARGE SCALE GENOMIC DNA]</scope>
    <source>
        <strain evidence="4">DSM 19732 / NBRC 101661 / EBR45</strain>
    </source>
</reference>
<dbReference type="Pfam" id="PF10101">
    <property type="entry name" value="DUF2339"/>
    <property type="match status" value="1"/>
</dbReference>
<proteinExistence type="predicted"/>
<feature type="transmembrane region" description="Helical" evidence="2">
    <location>
        <begin position="482"/>
        <end position="500"/>
    </location>
</feature>
<evidence type="ECO:0000256" key="2">
    <source>
        <dbReference type="SAM" id="Phobius"/>
    </source>
</evidence>
<protein>
    <submittedName>
        <fullName evidence="3">Putative membrane protein (DUF2339)</fullName>
    </submittedName>
</protein>
<reference evidence="4" key="1">
    <citation type="submission" date="2011-12" db="EMBL/GenBank/DDBJ databases">
        <title>Complete sequence of Clostridium clariflavum DSM 19732.</title>
        <authorList>
            <consortium name="US DOE Joint Genome Institute"/>
            <person name="Lucas S."/>
            <person name="Han J."/>
            <person name="Lapidus A."/>
            <person name="Cheng J.-F."/>
            <person name="Goodwin L."/>
            <person name="Pitluck S."/>
            <person name="Peters L."/>
            <person name="Teshima H."/>
            <person name="Detter J.C."/>
            <person name="Han C."/>
            <person name="Tapia R."/>
            <person name="Land M."/>
            <person name="Hauser L."/>
            <person name="Kyrpides N."/>
            <person name="Ivanova N."/>
            <person name="Pagani I."/>
            <person name="Kitzmiller T."/>
            <person name="Lynd L."/>
            <person name="Izquierdo J."/>
            <person name="Woyke T."/>
        </authorList>
    </citation>
    <scope>NUCLEOTIDE SEQUENCE [LARGE SCALE GENOMIC DNA]</scope>
    <source>
        <strain evidence="4">DSM 19732 / NBRC 101661 / EBR45</strain>
    </source>
</reference>
<sequence length="847" mass="96052">MSITDNLENILETQKETVLQLEKELKILANNDLTKENALLKKENAVLKEENEKIKLELIAVKDENARIKNALYVQIYSEKLKILNLSAKKLDIYFRTNREQGINKLNQFERDIRLRIDQINRELQKNQIDLSDEIYDQLNNLSVALDQKIRQIKLKYSKDNEALSKNAKQEFEALKNEQISEEQINAIAKKNNIEAFIGQNLINKIGIFLIVIGVIAASQYTYTRLNDILKGISMFALGSIMLVIGEILNRKKPNVFSLGVTSGGIAILYVATSISYFGLKILPMYPALVICLLITAVSFLLSLRYNSQTIAAFALIGGYLPIFSISSNLIMIYGAMVYFMVLNLFALGISFKKKWQISSFIGLILNIFGTLYIVNSTIYRIEKLPFGINHIVLIAYIASAFLNYTAIPVISTYKTSKRFKKADVVLLGINTFISSLIMYSTFYRFELDTFTGLLSLLFAVVYLFMWKIVEIKFNGEKHAAALFYLTGLTFAVLVVPFQFGKAWVSLGWLVEGVLLTTYGILKREKRFKRSGFVINYICLASFLLLDLLLQVDDLFAYKYFAITLGSFIILGAYMYRNEPFGNFEKAYKYAVVVNLWFYAIYTCGKISDLLDKILPYTPGISDALSFTILIAETFLIAYGILRIKRLADAGTKVISYLLYFIGALMTLAFNCDYMFTYSGEGDIPLIMVGIGTLILILANLLAVFAVNDLIKGFVMEGKMKVEWYPLLISAFFVLLLTQNLTVQLGLEFSNMAFSIIYAVTAFLWIVFGFVKRYTLIRRFGLGLAILSVVKLFLIDLSYLTVGYKIVAYFALGISLVAISFVYQYFIKKLENIDNAKNYSESSTDNL</sequence>
<dbReference type="PANTHER" id="PTHR38434:SF1">
    <property type="entry name" value="BLL2549 PROTEIN"/>
    <property type="match status" value="1"/>
</dbReference>
<dbReference type="HOGENOM" id="CLU_333657_0_0_9"/>
<dbReference type="STRING" id="720554.Clocl_0131"/>
<dbReference type="KEGG" id="ccl:Clocl_0131"/>
<keyword evidence="2" id="KW-1133">Transmembrane helix</keyword>
<feature type="transmembrane region" description="Helical" evidence="2">
    <location>
        <begin position="620"/>
        <end position="642"/>
    </location>
</feature>
<dbReference type="RefSeq" id="WP_014253521.1">
    <property type="nucleotide sequence ID" value="NC_016627.1"/>
</dbReference>
<feature type="transmembrane region" description="Helical" evidence="2">
    <location>
        <begin position="806"/>
        <end position="827"/>
    </location>
</feature>
<feature type="transmembrane region" description="Helical" evidence="2">
    <location>
        <begin position="534"/>
        <end position="552"/>
    </location>
</feature>
<dbReference type="EMBL" id="CP003065">
    <property type="protein sequence ID" value="AEV66883.1"/>
    <property type="molecule type" value="Genomic_DNA"/>
</dbReference>
<dbReference type="eggNOG" id="COG5373">
    <property type="taxonomic scope" value="Bacteria"/>
</dbReference>
<feature type="transmembrane region" description="Helical" evidence="2">
    <location>
        <begin position="780"/>
        <end position="800"/>
    </location>
</feature>
<name>G8M076_ACECE</name>
<dbReference type="InterPro" id="IPR019286">
    <property type="entry name" value="DUF2339_TM"/>
</dbReference>
<feature type="transmembrane region" description="Helical" evidence="2">
    <location>
        <begin position="654"/>
        <end position="678"/>
    </location>
</feature>
<dbReference type="CDD" id="cd14686">
    <property type="entry name" value="bZIP"/>
    <property type="match status" value="1"/>
</dbReference>
<feature type="transmembrane region" description="Helical" evidence="2">
    <location>
        <begin position="450"/>
        <end position="470"/>
    </location>
</feature>
<gene>
    <name evidence="3" type="ordered locus">Clocl_0131</name>
</gene>
<feature type="transmembrane region" description="Helical" evidence="2">
    <location>
        <begin position="333"/>
        <end position="352"/>
    </location>
</feature>
<feature type="coiled-coil region" evidence="1">
    <location>
        <begin position="4"/>
        <end position="71"/>
    </location>
</feature>
<feature type="transmembrane region" description="Helical" evidence="2">
    <location>
        <begin position="753"/>
        <end position="771"/>
    </location>
</feature>
<feature type="transmembrane region" description="Helical" evidence="2">
    <location>
        <begin position="388"/>
        <end position="411"/>
    </location>
</feature>